<dbReference type="PANTHER" id="PTHR42771:SF2">
    <property type="entry name" value="IRON(3+)-HYDROXAMATE IMPORT ATP-BINDING PROTEIN FHUC"/>
    <property type="match status" value="1"/>
</dbReference>
<reference evidence="11 12" key="1">
    <citation type="submission" date="2016-07" db="EMBL/GenBank/DDBJ databases">
        <authorList>
            <person name="Townsley L."/>
            <person name="Shank E.A."/>
        </authorList>
    </citation>
    <scope>NUCLEOTIDE SEQUENCE [LARGE SCALE GENOMIC DNA]</scope>
    <source>
        <strain evidence="11 12">CH01</strain>
    </source>
</reference>
<comment type="subcellular location">
    <subcellularLocation>
        <location evidence="1">Cell membrane</location>
        <topology evidence="1">Peripheral membrane protein</topology>
    </subcellularLocation>
</comment>
<evidence type="ECO:0000256" key="9">
    <source>
        <dbReference type="ARBA" id="ARBA00023136"/>
    </source>
</evidence>
<dbReference type="InterPro" id="IPR003593">
    <property type="entry name" value="AAA+_ATPase"/>
</dbReference>
<evidence type="ECO:0000256" key="2">
    <source>
        <dbReference type="ARBA" id="ARBA00022448"/>
    </source>
</evidence>
<keyword evidence="4" id="KW-0410">Iron transport</keyword>
<dbReference type="Proteomes" id="UP000094580">
    <property type="component" value="Unassembled WGS sequence"/>
</dbReference>
<name>A0ABX2ZKG6_9BACI</name>
<dbReference type="Gene3D" id="3.40.50.300">
    <property type="entry name" value="P-loop containing nucleotide triphosphate hydrolases"/>
    <property type="match status" value="2"/>
</dbReference>
<dbReference type="InterPro" id="IPR027417">
    <property type="entry name" value="P-loop_NTPase"/>
</dbReference>
<evidence type="ECO:0000256" key="1">
    <source>
        <dbReference type="ARBA" id="ARBA00004202"/>
    </source>
</evidence>
<dbReference type="PANTHER" id="PTHR42771">
    <property type="entry name" value="IRON(3+)-HYDROXAMATE IMPORT ATP-BINDING PROTEIN FHUC"/>
    <property type="match status" value="1"/>
</dbReference>
<sequence length="244" mass="28043">MFLKKITLLRDDINFFSQYPFSIPSIKSFDELNIKSNVTFFVGENGSGKSTLLEAIADKCDFNTAGGGRNNNYEVFASESQLGNYIRLSWLPKISNGFFLRAESFYNFATYLDELEDPNNEKYDSYGGQSLHNQSHGESFLSLFLNRFNETAIYLLDEPEAALSPARQLSFLKIIHDLVENENSQFIIATHSPILLGYPNADILSFDHGEISRIDYENTDHYQITKYFLQNREKFLSDLLRDDE</sequence>
<keyword evidence="8" id="KW-0406">Ion transport</keyword>
<keyword evidence="5" id="KW-0547">Nucleotide-binding</keyword>
<organism evidence="11 12">
    <name type="scientific">Gottfriedia luciferensis</name>
    <dbReference type="NCBI Taxonomy" id="178774"/>
    <lineage>
        <taxon>Bacteria</taxon>
        <taxon>Bacillati</taxon>
        <taxon>Bacillota</taxon>
        <taxon>Bacilli</taxon>
        <taxon>Bacillales</taxon>
        <taxon>Bacillaceae</taxon>
        <taxon>Gottfriedia</taxon>
    </lineage>
</organism>
<keyword evidence="12" id="KW-1185">Reference proteome</keyword>
<protein>
    <submittedName>
        <fullName evidence="11">AAA family ATPase</fullName>
    </submittedName>
</protein>
<evidence type="ECO:0000313" key="12">
    <source>
        <dbReference type="Proteomes" id="UP000094580"/>
    </source>
</evidence>
<comment type="caution">
    <text evidence="11">The sequence shown here is derived from an EMBL/GenBank/DDBJ whole genome shotgun (WGS) entry which is preliminary data.</text>
</comment>
<keyword evidence="2" id="KW-0813">Transport</keyword>
<dbReference type="CDD" id="cd00267">
    <property type="entry name" value="ABC_ATPase"/>
    <property type="match status" value="1"/>
</dbReference>
<accession>A0ABX2ZKG6</accession>
<evidence type="ECO:0000313" key="11">
    <source>
        <dbReference type="EMBL" id="ODG90186.1"/>
    </source>
</evidence>
<dbReference type="InterPro" id="IPR051535">
    <property type="entry name" value="Siderophore_ABC-ATPase"/>
</dbReference>
<dbReference type="InterPro" id="IPR038729">
    <property type="entry name" value="Rad50/SbcC_AAA"/>
</dbReference>
<keyword evidence="3" id="KW-1003">Cell membrane</keyword>
<dbReference type="EMBL" id="MDKC01000035">
    <property type="protein sequence ID" value="ODG90186.1"/>
    <property type="molecule type" value="Genomic_DNA"/>
</dbReference>
<dbReference type="RefSeq" id="WP_069035076.1">
    <property type="nucleotide sequence ID" value="NZ_MDKC01000035.1"/>
</dbReference>
<evidence type="ECO:0000256" key="7">
    <source>
        <dbReference type="ARBA" id="ARBA00023004"/>
    </source>
</evidence>
<keyword evidence="9" id="KW-0472">Membrane</keyword>
<dbReference type="InterPro" id="IPR041685">
    <property type="entry name" value="AAA_GajA/Old/RecF-like"/>
</dbReference>
<evidence type="ECO:0000256" key="8">
    <source>
        <dbReference type="ARBA" id="ARBA00023065"/>
    </source>
</evidence>
<gene>
    <name evidence="11" type="ORF">BED47_12690</name>
</gene>
<dbReference type="PROSITE" id="PS50893">
    <property type="entry name" value="ABC_TRANSPORTER_2"/>
    <property type="match status" value="1"/>
</dbReference>
<keyword evidence="6" id="KW-0067">ATP-binding</keyword>
<keyword evidence="7" id="KW-0408">Iron</keyword>
<dbReference type="Pfam" id="PF13175">
    <property type="entry name" value="AAA_15"/>
    <property type="match status" value="1"/>
</dbReference>
<proteinExistence type="predicted"/>
<dbReference type="SMART" id="SM00382">
    <property type="entry name" value="AAA"/>
    <property type="match status" value="1"/>
</dbReference>
<evidence type="ECO:0000256" key="4">
    <source>
        <dbReference type="ARBA" id="ARBA00022496"/>
    </source>
</evidence>
<evidence type="ECO:0000256" key="6">
    <source>
        <dbReference type="ARBA" id="ARBA00022840"/>
    </source>
</evidence>
<dbReference type="SUPFAM" id="SSF52540">
    <property type="entry name" value="P-loop containing nucleoside triphosphate hydrolases"/>
    <property type="match status" value="1"/>
</dbReference>
<dbReference type="Pfam" id="PF13476">
    <property type="entry name" value="AAA_23"/>
    <property type="match status" value="1"/>
</dbReference>
<dbReference type="InterPro" id="IPR003439">
    <property type="entry name" value="ABC_transporter-like_ATP-bd"/>
</dbReference>
<evidence type="ECO:0000256" key="5">
    <source>
        <dbReference type="ARBA" id="ARBA00022741"/>
    </source>
</evidence>
<evidence type="ECO:0000259" key="10">
    <source>
        <dbReference type="PROSITE" id="PS50893"/>
    </source>
</evidence>
<evidence type="ECO:0000256" key="3">
    <source>
        <dbReference type="ARBA" id="ARBA00022475"/>
    </source>
</evidence>
<feature type="domain" description="ABC transporter" evidence="10">
    <location>
        <begin position="8"/>
        <end position="233"/>
    </location>
</feature>